<dbReference type="InterPro" id="IPR043428">
    <property type="entry name" value="LivM-like"/>
</dbReference>
<evidence type="ECO:0000256" key="2">
    <source>
        <dbReference type="ARBA" id="ARBA00022475"/>
    </source>
</evidence>
<evidence type="ECO:0000313" key="7">
    <source>
        <dbReference type="EMBL" id="GKY90125.1"/>
    </source>
</evidence>
<feature type="transmembrane region" description="Helical" evidence="6">
    <location>
        <begin position="46"/>
        <end position="69"/>
    </location>
</feature>
<feature type="transmembrane region" description="Helical" evidence="6">
    <location>
        <begin position="16"/>
        <end position="34"/>
    </location>
</feature>
<keyword evidence="5 6" id="KW-0472">Membrane</keyword>
<evidence type="ECO:0000256" key="4">
    <source>
        <dbReference type="ARBA" id="ARBA00022989"/>
    </source>
</evidence>
<keyword evidence="4 6" id="KW-1133">Transmembrane helix</keyword>
<comment type="subcellular location">
    <subcellularLocation>
        <location evidence="1">Cell membrane</location>
        <topology evidence="1">Multi-pass membrane protein</topology>
    </subcellularLocation>
</comment>
<name>A0ABQ5LYU4_9RHOB</name>
<accession>A0ABQ5LYU4</accession>
<feature type="transmembrane region" description="Helical" evidence="6">
    <location>
        <begin position="284"/>
        <end position="303"/>
    </location>
</feature>
<proteinExistence type="predicted"/>
<reference evidence="7" key="1">
    <citation type="journal article" date="2023" name="Int. J. Syst. Evol. Microbiol.">
        <title>Sinisalibacter aestuarii sp. nov., isolated from estuarine sediment of the Arakawa River.</title>
        <authorList>
            <person name="Arafat S.T."/>
            <person name="Hirano S."/>
            <person name="Sato A."/>
            <person name="Takeuchi K."/>
            <person name="Yasuda T."/>
            <person name="Terahara T."/>
            <person name="Hamada M."/>
            <person name="Kobayashi T."/>
        </authorList>
    </citation>
    <scope>NUCLEOTIDE SEQUENCE</scope>
    <source>
        <strain evidence="7">B-399</strain>
    </source>
</reference>
<feature type="transmembrane region" description="Helical" evidence="6">
    <location>
        <begin position="162"/>
        <end position="184"/>
    </location>
</feature>
<gene>
    <name evidence="7" type="ORF">STA1M1_39940</name>
</gene>
<dbReference type="EMBL" id="BROH01000018">
    <property type="protein sequence ID" value="GKY90125.1"/>
    <property type="molecule type" value="Genomic_DNA"/>
</dbReference>
<evidence type="ECO:0000256" key="6">
    <source>
        <dbReference type="SAM" id="Phobius"/>
    </source>
</evidence>
<protein>
    <submittedName>
        <fullName evidence="7">Branched-chain amino acid ABC transporter permease</fullName>
    </submittedName>
</protein>
<comment type="caution">
    <text evidence="7">The sequence shown here is derived from an EMBL/GenBank/DDBJ whole genome shotgun (WGS) entry which is preliminary data.</text>
</comment>
<organism evidence="7 8">
    <name type="scientific">Sinisalibacter aestuarii</name>
    <dbReference type="NCBI Taxonomy" id="2949426"/>
    <lineage>
        <taxon>Bacteria</taxon>
        <taxon>Pseudomonadati</taxon>
        <taxon>Pseudomonadota</taxon>
        <taxon>Alphaproteobacteria</taxon>
        <taxon>Rhodobacterales</taxon>
        <taxon>Roseobacteraceae</taxon>
        <taxon>Sinisalibacter</taxon>
    </lineage>
</organism>
<feature type="transmembrane region" description="Helical" evidence="6">
    <location>
        <begin position="215"/>
        <end position="236"/>
    </location>
</feature>
<keyword evidence="2" id="KW-1003">Cell membrane</keyword>
<dbReference type="Pfam" id="PF02653">
    <property type="entry name" value="BPD_transp_2"/>
    <property type="match status" value="1"/>
</dbReference>
<evidence type="ECO:0000313" key="8">
    <source>
        <dbReference type="Proteomes" id="UP001144205"/>
    </source>
</evidence>
<sequence>MSQPYEVERWNTRARITVWAFVLGCAVLALAPLWGSPAFLSRSVVLFVYVLLAVTWNALAGYAGLMSVGQQAFFGLGAYFTIRLSDGGVPVFAAMAVAAGAVALVSVPISYVMLRLKAGEFAIGMWVLASLLHLLVNLDPLIQGETGISLLALNAFDPKTRMVVIYLFGLLSAVGVVAGMLLLLRSRFGAALQAIRDSEEAAGSIGVPVFRTKQLVFVFAALGAALAGALWLASTVSFQPKTYFGIQWMAYTVFMVIVGGIGTFEGALIGAVIFFVIETLLASFGLWYLILLGGTAVFFALAFPQGVWGYARNRHGWFLLPIGRTLITREKTTGAE</sequence>
<keyword evidence="8" id="KW-1185">Reference proteome</keyword>
<dbReference type="RefSeq" id="WP_281844020.1">
    <property type="nucleotide sequence ID" value="NZ_BROH01000018.1"/>
</dbReference>
<feature type="transmembrane region" description="Helical" evidence="6">
    <location>
        <begin position="248"/>
        <end position="277"/>
    </location>
</feature>
<evidence type="ECO:0000256" key="5">
    <source>
        <dbReference type="ARBA" id="ARBA00023136"/>
    </source>
</evidence>
<feature type="transmembrane region" description="Helical" evidence="6">
    <location>
        <begin position="121"/>
        <end position="142"/>
    </location>
</feature>
<feature type="transmembrane region" description="Helical" evidence="6">
    <location>
        <begin position="89"/>
        <end position="114"/>
    </location>
</feature>
<dbReference type="InterPro" id="IPR001851">
    <property type="entry name" value="ABC_transp_permease"/>
</dbReference>
<evidence type="ECO:0000256" key="1">
    <source>
        <dbReference type="ARBA" id="ARBA00004651"/>
    </source>
</evidence>
<dbReference type="PANTHER" id="PTHR30482">
    <property type="entry name" value="HIGH-AFFINITY BRANCHED-CHAIN AMINO ACID TRANSPORT SYSTEM PERMEASE"/>
    <property type="match status" value="1"/>
</dbReference>
<dbReference type="PANTHER" id="PTHR30482:SF17">
    <property type="entry name" value="ABC TRANSPORTER ATP-BINDING PROTEIN"/>
    <property type="match status" value="1"/>
</dbReference>
<keyword evidence="3 6" id="KW-0812">Transmembrane</keyword>
<dbReference type="CDD" id="cd06581">
    <property type="entry name" value="TM_PBP1_LivM_like"/>
    <property type="match status" value="1"/>
</dbReference>
<dbReference type="Proteomes" id="UP001144205">
    <property type="component" value="Unassembled WGS sequence"/>
</dbReference>
<evidence type="ECO:0000256" key="3">
    <source>
        <dbReference type="ARBA" id="ARBA00022692"/>
    </source>
</evidence>